<evidence type="ECO:0000313" key="7">
    <source>
        <dbReference type="Proteomes" id="UP000245934"/>
    </source>
</evidence>
<dbReference type="GO" id="GO:0000166">
    <property type="term" value="F:nucleotide binding"/>
    <property type="evidence" value="ECO:0007669"/>
    <property type="project" value="UniProtKB-KW"/>
</dbReference>
<dbReference type="PANTHER" id="PTHR34139">
    <property type="entry name" value="UPF0331 PROTEIN MJ0127"/>
    <property type="match status" value="1"/>
</dbReference>
<reference evidence="6 7" key="1">
    <citation type="submission" date="2018-05" db="EMBL/GenBank/DDBJ databases">
        <title>Draft genome of Methanospirillum stamsii Pt1.</title>
        <authorList>
            <person name="Dueholm M.S."/>
            <person name="Nielsen P.H."/>
            <person name="Bakmann L.F."/>
            <person name="Otzen D.E."/>
        </authorList>
    </citation>
    <scope>NUCLEOTIDE SEQUENCE [LARGE SCALE GENOMIC DNA]</scope>
    <source>
        <strain evidence="6 7">Pt1</strain>
    </source>
</reference>
<dbReference type="Proteomes" id="UP000245934">
    <property type="component" value="Unassembled WGS sequence"/>
</dbReference>
<protein>
    <submittedName>
        <fullName evidence="6">DUF86 domain-containing protein</fullName>
    </submittedName>
</protein>
<comment type="caution">
    <text evidence="6">The sequence shown here is derived from an EMBL/GenBank/DDBJ whole genome shotgun (WGS) entry which is preliminary data.</text>
</comment>
<dbReference type="InterPro" id="IPR051813">
    <property type="entry name" value="HepT_RNase_toxin"/>
</dbReference>
<dbReference type="InterPro" id="IPR008201">
    <property type="entry name" value="HepT-like"/>
</dbReference>
<dbReference type="GeneID" id="97610122"/>
<dbReference type="Pfam" id="PF01934">
    <property type="entry name" value="HepT-like"/>
    <property type="match status" value="1"/>
</dbReference>
<keyword evidence="5" id="KW-0378">Hydrolase</keyword>
<dbReference type="GO" id="GO:0004540">
    <property type="term" value="F:RNA nuclease activity"/>
    <property type="evidence" value="ECO:0007669"/>
    <property type="project" value="InterPro"/>
</dbReference>
<keyword evidence="4" id="KW-0547">Nucleotide-binding</keyword>
<evidence type="ECO:0000256" key="4">
    <source>
        <dbReference type="ARBA" id="ARBA00022741"/>
    </source>
</evidence>
<evidence type="ECO:0000313" key="6">
    <source>
        <dbReference type="EMBL" id="PWR71907.1"/>
    </source>
</evidence>
<evidence type="ECO:0000256" key="5">
    <source>
        <dbReference type="ARBA" id="ARBA00022801"/>
    </source>
</evidence>
<organism evidence="6 7">
    <name type="scientific">Methanospirillum stamsii</name>
    <dbReference type="NCBI Taxonomy" id="1277351"/>
    <lineage>
        <taxon>Archaea</taxon>
        <taxon>Methanobacteriati</taxon>
        <taxon>Methanobacteriota</taxon>
        <taxon>Stenosarchaea group</taxon>
        <taxon>Methanomicrobia</taxon>
        <taxon>Methanomicrobiales</taxon>
        <taxon>Methanospirillaceae</taxon>
        <taxon>Methanospirillum</taxon>
    </lineage>
</organism>
<dbReference type="EMBL" id="QGMZ01000028">
    <property type="protein sequence ID" value="PWR71907.1"/>
    <property type="molecule type" value="Genomic_DNA"/>
</dbReference>
<keyword evidence="2" id="KW-1277">Toxin-antitoxin system</keyword>
<gene>
    <name evidence="6" type="ORF">DLD82_12885</name>
</gene>
<sequence>MIRDIRDYLTDIGDMIELILSFTENVSYFEFSEDKKTQFAVIRAFEVMGEAAKKIPPEIRVKYPSIPWAEMAGMRDKLIHEYFGVNIQIVYKTATELLPGIYPEFLRVKDNLISQRYPSGI</sequence>
<evidence type="ECO:0000256" key="2">
    <source>
        <dbReference type="ARBA" id="ARBA00022649"/>
    </source>
</evidence>
<keyword evidence="1" id="KW-0597">Phosphoprotein</keyword>
<dbReference type="AlphaFoldDB" id="A0A2V2N6P6"/>
<evidence type="ECO:0000256" key="1">
    <source>
        <dbReference type="ARBA" id="ARBA00022553"/>
    </source>
</evidence>
<proteinExistence type="predicted"/>
<dbReference type="PANTHER" id="PTHR34139:SF1">
    <property type="entry name" value="RNASE MJ1380-RELATED"/>
    <property type="match status" value="1"/>
</dbReference>
<keyword evidence="3" id="KW-0540">Nuclease</keyword>
<keyword evidence="7" id="KW-1185">Reference proteome</keyword>
<dbReference type="OrthoDB" id="318716at2157"/>
<name>A0A2V2N6P6_9EURY</name>
<accession>A0A2V2N6P6</accession>
<evidence type="ECO:0000256" key="3">
    <source>
        <dbReference type="ARBA" id="ARBA00022722"/>
    </source>
</evidence>
<dbReference type="GO" id="GO:0016787">
    <property type="term" value="F:hydrolase activity"/>
    <property type="evidence" value="ECO:0007669"/>
    <property type="project" value="UniProtKB-KW"/>
</dbReference>
<dbReference type="GO" id="GO:0110001">
    <property type="term" value="C:toxin-antitoxin complex"/>
    <property type="evidence" value="ECO:0007669"/>
    <property type="project" value="InterPro"/>
</dbReference>
<dbReference type="RefSeq" id="WP_109941539.1">
    <property type="nucleotide sequence ID" value="NZ_CP176366.1"/>
</dbReference>